<comment type="caution">
    <text evidence="7">The sequence shown here is derived from an EMBL/GenBank/DDBJ whole genome shotgun (WGS) entry which is preliminary data.</text>
</comment>
<evidence type="ECO:0000313" key="7">
    <source>
        <dbReference type="EMBL" id="OLY78609.1"/>
    </source>
</evidence>
<dbReference type="GO" id="GO:0016020">
    <property type="term" value="C:membrane"/>
    <property type="evidence" value="ECO:0007669"/>
    <property type="project" value="UniProtKB-SubCell"/>
</dbReference>
<evidence type="ECO:0000256" key="3">
    <source>
        <dbReference type="ARBA" id="ARBA00022989"/>
    </source>
</evidence>
<dbReference type="PANTHER" id="PTHR17920">
    <property type="entry name" value="TRANSMEMBRANE AND COILED-COIL DOMAIN-CONTAINING PROTEIN 4 TMCO4"/>
    <property type="match status" value="1"/>
</dbReference>
<dbReference type="AlphaFoldDB" id="A0A1R0GP12"/>
<keyword evidence="4 6" id="KW-0472">Membrane</keyword>
<evidence type="ECO:0000256" key="5">
    <source>
        <dbReference type="SAM" id="MobiDB-lite"/>
    </source>
</evidence>
<dbReference type="Pfam" id="PF05277">
    <property type="entry name" value="DUF726"/>
    <property type="match status" value="1"/>
</dbReference>
<sequence length="998" mass="109641">MSVILPDLPTPMGLKPDAAKFGKESFHDLINNNSLKEPSIDSFIPTKRISSQGKAATSYNRIKLAPNDLLSLDTSSSAYRCSDIPSPEFPTPNTNPSDSKFLSMFKSKKESLSPVNEGYSPLHADIVSFNNNKNYLDSETLSMAPSNSGESKNSRSTNSLSETHIVPLRSSEYSSNSDSNIHNENPKENHTMQLMQIENTRIIRAKRQETLSLSTSILTDKQKIAYVGLVYLVLVEMQANLGVQYKEAVSSTTSFMKFSKRVMDKIYAHISINNEEQKMIEQLPRHNILPDAMAVFLRSEGETVKVKTENQMTVSHAFSSSDTVPLSKSKSNNDVYSLKSPTINQPKSLTSLPSLTSSHLSPIPIQESDVLDDIKEEFTVLPASASLNVDISATLMVDLLLLLLSDEIFDSRGRFLLRRVGESLNYSNKQILLTERRVSKQLSLFDYASEVMEETEKNSNSHSKGNKKQSLAKRIAIVGLATVGGGLVIGLSAGLLAPAIGAGIGATLGAVGIANAGAFFGSIGGSVLITTGGVLTGGGLAGVKISRRIRNVDQMRLISHIDNKSTNVVFTVPGWIRSPLFNGSGSSNKSDDGNDEVNLPFELLDPINGDIFSLIWDEKALLEVGASFKLLASELASTTVMQTLQYTVLPNLLGPLSIPMWLTKLTYILDNPWSTGYDLAEKAGPIFADALFHRVQGCRPVTLIGFSLGGLLIFECLKEMGRLMAFGIVEDVLIFGAPIVASEHDWRLAHSAVGGRFINGYSSKDWMLKLMYRTANIGSKKIAGLQEISGICGLENVDFTEDVSSHMAYFKKMPLLMKKMGYDVTRIEMDIYEDDEEVGLESNGLGLINNDQLFDKTSGELPANTIITESEMERDLAINSILDGDVNKQEGASFGEKLKQGTFSSSLNEKNKKMPNGIERSNSKTMNMFSKLFKFKGSESTKSNESLRMNDNRPRIKCNKMEEQSIEAIKSEFEKFGYSFKELDSSMSTLIISKDEEK</sequence>
<feature type="compositionally biased region" description="Polar residues" evidence="5">
    <location>
        <begin position="140"/>
        <end position="162"/>
    </location>
</feature>
<name>A0A1R0GP12_9FUNG</name>
<dbReference type="OrthoDB" id="277931at2759"/>
<accession>A0A1R0GP12</accession>
<proteinExistence type="predicted"/>
<dbReference type="InterPro" id="IPR007941">
    <property type="entry name" value="DUF726"/>
</dbReference>
<gene>
    <name evidence="7" type="ORF">AYI68_g7337</name>
</gene>
<reference evidence="7 8" key="1">
    <citation type="journal article" date="2016" name="Mol. Biol. Evol.">
        <title>Genome-Wide Survey of Gut Fungi (Harpellales) Reveals the First Horizontally Transferred Ubiquitin Gene from a Mosquito Host.</title>
        <authorList>
            <person name="Wang Y."/>
            <person name="White M.M."/>
            <person name="Kvist S."/>
            <person name="Moncalvo J.M."/>
        </authorList>
    </citation>
    <scope>NUCLEOTIDE SEQUENCE [LARGE SCALE GENOMIC DNA]</scope>
    <source>
        <strain evidence="7 8">ALG-7-W6</strain>
    </source>
</reference>
<organism evidence="7 8">
    <name type="scientific">Smittium mucronatum</name>
    <dbReference type="NCBI Taxonomy" id="133383"/>
    <lineage>
        <taxon>Eukaryota</taxon>
        <taxon>Fungi</taxon>
        <taxon>Fungi incertae sedis</taxon>
        <taxon>Zoopagomycota</taxon>
        <taxon>Kickxellomycotina</taxon>
        <taxon>Harpellomycetes</taxon>
        <taxon>Harpellales</taxon>
        <taxon>Legeriomycetaceae</taxon>
        <taxon>Smittium</taxon>
    </lineage>
</organism>
<evidence type="ECO:0000256" key="2">
    <source>
        <dbReference type="ARBA" id="ARBA00022692"/>
    </source>
</evidence>
<keyword evidence="2 6" id="KW-0812">Transmembrane</keyword>
<feature type="compositionally biased region" description="Low complexity" evidence="5">
    <location>
        <begin position="170"/>
        <end position="179"/>
    </location>
</feature>
<keyword evidence="8" id="KW-1185">Reference proteome</keyword>
<evidence type="ECO:0000256" key="4">
    <source>
        <dbReference type="ARBA" id="ARBA00023136"/>
    </source>
</evidence>
<evidence type="ECO:0000256" key="1">
    <source>
        <dbReference type="ARBA" id="ARBA00004141"/>
    </source>
</evidence>
<protein>
    <submittedName>
        <fullName evidence="7">Putative membrane protein</fullName>
    </submittedName>
</protein>
<dbReference type="PANTHER" id="PTHR17920:SF3">
    <property type="entry name" value="TRANSMEMBRANE AND COILED-COIL DOMAIN-CONTAINING PROTEIN 4"/>
    <property type="match status" value="1"/>
</dbReference>
<evidence type="ECO:0000313" key="8">
    <source>
        <dbReference type="Proteomes" id="UP000187455"/>
    </source>
</evidence>
<dbReference type="Proteomes" id="UP000187455">
    <property type="component" value="Unassembled WGS sequence"/>
</dbReference>
<evidence type="ECO:0000256" key="6">
    <source>
        <dbReference type="SAM" id="Phobius"/>
    </source>
</evidence>
<feature type="transmembrane region" description="Helical" evidence="6">
    <location>
        <begin position="475"/>
        <end position="497"/>
    </location>
</feature>
<dbReference type="EMBL" id="LSSL01005958">
    <property type="protein sequence ID" value="OLY78609.1"/>
    <property type="molecule type" value="Genomic_DNA"/>
</dbReference>
<feature type="region of interest" description="Disordered" evidence="5">
    <location>
        <begin position="140"/>
        <end position="186"/>
    </location>
</feature>
<comment type="subcellular location">
    <subcellularLocation>
        <location evidence="1">Membrane</location>
        <topology evidence="1">Multi-pass membrane protein</topology>
    </subcellularLocation>
</comment>
<keyword evidence="3 6" id="KW-1133">Transmembrane helix</keyword>
<feature type="transmembrane region" description="Helical" evidence="6">
    <location>
        <begin position="517"/>
        <end position="541"/>
    </location>
</feature>